<reference evidence="5" key="1">
    <citation type="submission" date="2022-07" db="EMBL/GenBank/DDBJ databases">
        <title>Genome analysis of Parmales, a sister group of diatoms, reveals the evolutionary specialization of diatoms from phago-mixotrophs to photoautotrophs.</title>
        <authorList>
            <person name="Ban H."/>
            <person name="Sato S."/>
            <person name="Yoshikawa S."/>
            <person name="Kazumasa Y."/>
            <person name="Nakamura Y."/>
            <person name="Ichinomiya M."/>
            <person name="Saitoh K."/>
            <person name="Sato N."/>
            <person name="Blanc-Mathieu R."/>
            <person name="Endo H."/>
            <person name="Kuwata A."/>
            <person name="Ogata H."/>
        </authorList>
    </citation>
    <scope>NUCLEOTIDE SEQUENCE</scope>
</reference>
<dbReference type="GO" id="GO:0030295">
    <property type="term" value="F:protein kinase activator activity"/>
    <property type="evidence" value="ECO:0007669"/>
    <property type="project" value="TreeGrafter"/>
</dbReference>
<protein>
    <recommendedName>
        <fullName evidence="7">60S acidic ribosomal protein P1</fullName>
    </recommendedName>
</protein>
<dbReference type="FunFam" id="1.10.10.1410:FF:000002">
    <property type="entry name" value="60S acidic ribosomal protein P2"/>
    <property type="match status" value="1"/>
</dbReference>
<organism evidence="5 6">
    <name type="scientific">Triparma retinervis</name>
    <dbReference type="NCBI Taxonomy" id="2557542"/>
    <lineage>
        <taxon>Eukaryota</taxon>
        <taxon>Sar</taxon>
        <taxon>Stramenopiles</taxon>
        <taxon>Ochrophyta</taxon>
        <taxon>Bolidophyceae</taxon>
        <taxon>Parmales</taxon>
        <taxon>Triparmaceae</taxon>
        <taxon>Triparma</taxon>
    </lineage>
</organism>
<dbReference type="GO" id="GO:0003735">
    <property type="term" value="F:structural constituent of ribosome"/>
    <property type="evidence" value="ECO:0007669"/>
    <property type="project" value="TreeGrafter"/>
</dbReference>
<feature type="compositionally biased region" description="Gly residues" evidence="4">
    <location>
        <begin position="70"/>
        <end position="84"/>
    </location>
</feature>
<proteinExistence type="inferred from homology"/>
<sequence>MDALSAEQKQEVATSMAALALYDGDAEISSENIKSLLDATGVEVEGFYPIIFSQFLTAEKITELISNPAGSGGGGGAGGEAGGEAGEEAKEEEKVEEEEMDMGGAMDMFGGEEGTGDY</sequence>
<evidence type="ECO:0000256" key="2">
    <source>
        <dbReference type="ARBA" id="ARBA00022980"/>
    </source>
</evidence>
<dbReference type="GO" id="GO:0043021">
    <property type="term" value="F:ribonucleoprotein complex binding"/>
    <property type="evidence" value="ECO:0007669"/>
    <property type="project" value="TreeGrafter"/>
</dbReference>
<name>A0A9W7A644_9STRA</name>
<dbReference type="GO" id="GO:0022625">
    <property type="term" value="C:cytosolic large ribosomal subunit"/>
    <property type="evidence" value="ECO:0007669"/>
    <property type="project" value="TreeGrafter"/>
</dbReference>
<dbReference type="Gene3D" id="1.10.10.1410">
    <property type="match status" value="1"/>
</dbReference>
<dbReference type="Proteomes" id="UP001165082">
    <property type="component" value="Unassembled WGS sequence"/>
</dbReference>
<keyword evidence="2" id="KW-0689">Ribosomal protein</keyword>
<dbReference type="InterPro" id="IPR038716">
    <property type="entry name" value="P1/P2_N_sf"/>
</dbReference>
<dbReference type="PANTHER" id="PTHR45696:SF10">
    <property type="entry name" value="LARGE RIBOSOMAL SUBUNIT PROTEIN P1"/>
    <property type="match status" value="1"/>
</dbReference>
<evidence type="ECO:0000256" key="1">
    <source>
        <dbReference type="ARBA" id="ARBA00005436"/>
    </source>
</evidence>
<feature type="region of interest" description="Disordered" evidence="4">
    <location>
        <begin position="66"/>
        <end position="118"/>
    </location>
</feature>
<dbReference type="Pfam" id="PF00428">
    <property type="entry name" value="Ribosomal_60s"/>
    <property type="match status" value="1"/>
</dbReference>
<comment type="similarity">
    <text evidence="1">Belongs to the eukaryotic ribosomal protein P1/P2 family.</text>
</comment>
<dbReference type="PANTHER" id="PTHR45696">
    <property type="entry name" value="60S ACIDIC RIBOSOMAL PROTEIN P1"/>
    <property type="match status" value="1"/>
</dbReference>
<evidence type="ECO:0000313" key="5">
    <source>
        <dbReference type="EMBL" id="GMH66621.1"/>
    </source>
</evidence>
<comment type="caution">
    <text evidence="5">The sequence shown here is derived from an EMBL/GenBank/DDBJ whole genome shotgun (WGS) entry which is preliminary data.</text>
</comment>
<accession>A0A9W7A644</accession>
<dbReference type="AlphaFoldDB" id="A0A9W7A644"/>
<keyword evidence="6" id="KW-1185">Reference proteome</keyword>
<dbReference type="GO" id="GO:0002181">
    <property type="term" value="P:cytoplasmic translation"/>
    <property type="evidence" value="ECO:0007669"/>
    <property type="project" value="TreeGrafter"/>
</dbReference>
<evidence type="ECO:0000256" key="3">
    <source>
        <dbReference type="ARBA" id="ARBA00023274"/>
    </source>
</evidence>
<evidence type="ECO:0008006" key="7">
    <source>
        <dbReference type="Google" id="ProtNLM"/>
    </source>
</evidence>
<keyword evidence="3" id="KW-0687">Ribonucleoprotein</keyword>
<evidence type="ECO:0000313" key="6">
    <source>
        <dbReference type="Proteomes" id="UP001165082"/>
    </source>
</evidence>
<dbReference type="EMBL" id="BRXZ01001254">
    <property type="protein sequence ID" value="GMH66621.1"/>
    <property type="molecule type" value="Genomic_DNA"/>
</dbReference>
<evidence type="ECO:0000256" key="4">
    <source>
        <dbReference type="SAM" id="MobiDB-lite"/>
    </source>
</evidence>
<dbReference type="OrthoDB" id="2194681at2759"/>
<gene>
    <name evidence="5" type="ORF">TrRE_jg10067</name>
</gene>
<dbReference type="CDD" id="cd05831">
    <property type="entry name" value="Ribosomal_P1"/>
    <property type="match status" value="1"/>
</dbReference>